<keyword evidence="1" id="KW-1133">Transmembrane helix</keyword>
<evidence type="ECO:0008006" key="4">
    <source>
        <dbReference type="Google" id="ProtNLM"/>
    </source>
</evidence>
<organism evidence="2 3">
    <name type="scientific">Sphingomonas kyeonggiensis</name>
    <dbReference type="NCBI Taxonomy" id="1268553"/>
    <lineage>
        <taxon>Bacteria</taxon>
        <taxon>Pseudomonadati</taxon>
        <taxon>Pseudomonadota</taxon>
        <taxon>Alphaproteobacteria</taxon>
        <taxon>Sphingomonadales</taxon>
        <taxon>Sphingomonadaceae</taxon>
        <taxon>Sphingomonas</taxon>
    </lineage>
</organism>
<evidence type="ECO:0000313" key="2">
    <source>
        <dbReference type="EMBL" id="MBB4096470.1"/>
    </source>
</evidence>
<dbReference type="EMBL" id="JACIEH010000001">
    <property type="protein sequence ID" value="MBB4096470.1"/>
    <property type="molecule type" value="Genomic_DNA"/>
</dbReference>
<reference evidence="2 3" key="1">
    <citation type="submission" date="2020-08" db="EMBL/GenBank/DDBJ databases">
        <title>Genomic Encyclopedia of Type Strains, Phase IV (KMG-IV): sequencing the most valuable type-strain genomes for metagenomic binning, comparative biology and taxonomic classification.</title>
        <authorList>
            <person name="Goeker M."/>
        </authorList>
    </citation>
    <scope>NUCLEOTIDE SEQUENCE [LARGE SCALE GENOMIC DNA]</scope>
    <source>
        <strain evidence="2 3">DSM 101806</strain>
    </source>
</reference>
<protein>
    <recommendedName>
        <fullName evidence="4">Sel1 repeat family protein</fullName>
    </recommendedName>
</protein>
<dbReference type="RefSeq" id="WP_183993390.1">
    <property type="nucleotide sequence ID" value="NZ_JACIEH010000001.1"/>
</dbReference>
<dbReference type="Proteomes" id="UP000557392">
    <property type="component" value="Unassembled WGS sequence"/>
</dbReference>
<name>A0A7W6JQ94_9SPHN</name>
<keyword evidence="1" id="KW-0472">Membrane</keyword>
<comment type="caution">
    <text evidence="2">The sequence shown here is derived from an EMBL/GenBank/DDBJ whole genome shotgun (WGS) entry which is preliminary data.</text>
</comment>
<keyword evidence="1" id="KW-0812">Transmembrane</keyword>
<sequence length="144" mass="16434">MEVKLRKYLMLFVASSIIFFGVLFAIRGSENRDHTKAGCAGPAGSFRCDGSRMSTESVADMEKKAFRGDNKAAFYLYAYYTSIDQSDSAAKWLDMAARRGSCRSILAKISEYEDIKDKIKIQEWNDMKEKFKCNDKKFIEEVDS</sequence>
<gene>
    <name evidence="2" type="ORF">GGR46_000003</name>
</gene>
<evidence type="ECO:0000313" key="3">
    <source>
        <dbReference type="Proteomes" id="UP000557392"/>
    </source>
</evidence>
<accession>A0A7W6JQ94</accession>
<dbReference type="AlphaFoldDB" id="A0A7W6JQ94"/>
<keyword evidence="3" id="KW-1185">Reference proteome</keyword>
<feature type="transmembrane region" description="Helical" evidence="1">
    <location>
        <begin position="6"/>
        <end position="26"/>
    </location>
</feature>
<evidence type="ECO:0000256" key="1">
    <source>
        <dbReference type="SAM" id="Phobius"/>
    </source>
</evidence>
<proteinExistence type="predicted"/>